<evidence type="ECO:0000259" key="7">
    <source>
        <dbReference type="PROSITE" id="PS51503"/>
    </source>
</evidence>
<feature type="compositionally biased region" description="Polar residues" evidence="5">
    <location>
        <begin position="17"/>
        <end position="40"/>
    </location>
</feature>
<feature type="transmembrane region" description="Helical" evidence="6">
    <location>
        <begin position="87"/>
        <end position="107"/>
    </location>
</feature>
<gene>
    <name evidence="8" type="ORF">MENT_LOCUS27444</name>
</gene>
<dbReference type="GO" id="GO:0031966">
    <property type="term" value="C:mitochondrial membrane"/>
    <property type="evidence" value="ECO:0007669"/>
    <property type="project" value="UniProtKB-SubCell"/>
</dbReference>
<dbReference type="PROSITE" id="PS51503">
    <property type="entry name" value="HIG1"/>
    <property type="match status" value="1"/>
</dbReference>
<dbReference type="AlphaFoldDB" id="A0A6V7VML3"/>
<feature type="region of interest" description="Disordered" evidence="5">
    <location>
        <begin position="1"/>
        <end position="63"/>
    </location>
</feature>
<dbReference type="EMBL" id="CAJEWN010000259">
    <property type="protein sequence ID" value="CAD2175704.1"/>
    <property type="molecule type" value="Genomic_DNA"/>
</dbReference>
<evidence type="ECO:0000313" key="9">
    <source>
        <dbReference type="Proteomes" id="UP000580250"/>
    </source>
</evidence>
<comment type="subcellular location">
    <subcellularLocation>
        <location evidence="1">Mitochondrion membrane</location>
    </subcellularLocation>
</comment>
<comment type="caution">
    <text evidence="8">The sequence shown here is derived from an EMBL/GenBank/DDBJ whole genome shotgun (WGS) entry which is preliminary data.</text>
</comment>
<keyword evidence="2 6" id="KW-0812">Transmembrane</keyword>
<dbReference type="Proteomes" id="UP000580250">
    <property type="component" value="Unassembled WGS sequence"/>
</dbReference>
<keyword evidence="3 6" id="KW-1133">Transmembrane helix</keyword>
<dbReference type="OrthoDB" id="6604018at2759"/>
<evidence type="ECO:0000256" key="6">
    <source>
        <dbReference type="SAM" id="Phobius"/>
    </source>
</evidence>
<feature type="domain" description="HIG1" evidence="7">
    <location>
        <begin position="59"/>
        <end position="150"/>
    </location>
</feature>
<evidence type="ECO:0000256" key="2">
    <source>
        <dbReference type="ARBA" id="ARBA00022692"/>
    </source>
</evidence>
<evidence type="ECO:0000256" key="1">
    <source>
        <dbReference type="ARBA" id="ARBA00004325"/>
    </source>
</evidence>
<sequence length="153" mass="17337">MSTTENSTESDRKQFMTWKQLTPKKPSTSASHNSQNNESTVKQKKSAVPRMPADLLQGRSSEQRIGFSDEVPTKVQKFVDKISINPFIPLGVMATSGFLVSMLFASYRKDMKRLQFYMRGRIAAQGFTFAAFGVGVWYISKCDKEDYGEQLKE</sequence>
<dbReference type="InterPro" id="IPR050355">
    <property type="entry name" value="RCF1"/>
</dbReference>
<accession>A0A6V7VML3</accession>
<dbReference type="PANTHER" id="PTHR12297:SF18">
    <property type="entry name" value="HIG1 DOMAIN FAMILY MEMBER 2A"/>
    <property type="match status" value="1"/>
</dbReference>
<dbReference type="PANTHER" id="PTHR12297">
    <property type="entry name" value="HYPOXIA-INDUCBILE GENE 1 HIG1 -RELATED"/>
    <property type="match status" value="1"/>
</dbReference>
<evidence type="ECO:0000256" key="3">
    <source>
        <dbReference type="ARBA" id="ARBA00022989"/>
    </source>
</evidence>
<name>A0A6V7VML3_MELEN</name>
<dbReference type="InterPro" id="IPR007667">
    <property type="entry name" value="Hypoxia_induced_domain"/>
</dbReference>
<protein>
    <recommendedName>
        <fullName evidence="7">HIG1 domain-containing protein</fullName>
    </recommendedName>
</protein>
<dbReference type="Pfam" id="PF04588">
    <property type="entry name" value="HIG_1_N"/>
    <property type="match status" value="1"/>
</dbReference>
<evidence type="ECO:0000256" key="5">
    <source>
        <dbReference type="SAM" id="MobiDB-lite"/>
    </source>
</evidence>
<evidence type="ECO:0000256" key="4">
    <source>
        <dbReference type="ARBA" id="ARBA00023136"/>
    </source>
</evidence>
<organism evidence="8 9">
    <name type="scientific">Meloidogyne enterolobii</name>
    <name type="common">Root-knot nematode worm</name>
    <name type="synonym">Meloidogyne mayaguensis</name>
    <dbReference type="NCBI Taxonomy" id="390850"/>
    <lineage>
        <taxon>Eukaryota</taxon>
        <taxon>Metazoa</taxon>
        <taxon>Ecdysozoa</taxon>
        <taxon>Nematoda</taxon>
        <taxon>Chromadorea</taxon>
        <taxon>Rhabditida</taxon>
        <taxon>Tylenchina</taxon>
        <taxon>Tylenchomorpha</taxon>
        <taxon>Tylenchoidea</taxon>
        <taxon>Meloidogynidae</taxon>
        <taxon>Meloidogyninae</taxon>
        <taxon>Meloidogyne</taxon>
    </lineage>
</organism>
<dbReference type="GO" id="GO:0097250">
    <property type="term" value="P:mitochondrial respirasome assembly"/>
    <property type="evidence" value="ECO:0007669"/>
    <property type="project" value="TreeGrafter"/>
</dbReference>
<proteinExistence type="predicted"/>
<dbReference type="Gene3D" id="6.10.140.1320">
    <property type="match status" value="1"/>
</dbReference>
<reference evidence="8 9" key="1">
    <citation type="submission" date="2020-08" db="EMBL/GenBank/DDBJ databases">
        <authorList>
            <person name="Koutsovoulos G."/>
            <person name="Danchin GJ E."/>
        </authorList>
    </citation>
    <scope>NUCLEOTIDE SEQUENCE [LARGE SCALE GENOMIC DNA]</scope>
</reference>
<keyword evidence="4 6" id="KW-0472">Membrane</keyword>
<feature type="transmembrane region" description="Helical" evidence="6">
    <location>
        <begin position="119"/>
        <end position="139"/>
    </location>
</feature>
<evidence type="ECO:0000313" key="8">
    <source>
        <dbReference type="EMBL" id="CAD2175704.1"/>
    </source>
</evidence>